<dbReference type="RefSeq" id="WP_152104741.1">
    <property type="nucleotide sequence ID" value="NZ_BLAG01000010.1"/>
</dbReference>
<comment type="function">
    <text evidence="8">Ferredoxins are iron-sulfur proteins that transfer electrons in a wide variety of metabolic reactions.</text>
</comment>
<dbReference type="EMBL" id="BLAG01000010">
    <property type="protein sequence ID" value="GES31479.1"/>
    <property type="molecule type" value="Genomic_DNA"/>
</dbReference>
<dbReference type="OrthoDB" id="9803319at2"/>
<keyword evidence="5 8" id="KW-0408">Iron</keyword>
<evidence type="ECO:0000256" key="7">
    <source>
        <dbReference type="ARBA" id="ARBA00023291"/>
    </source>
</evidence>
<keyword evidence="10" id="KW-1185">Reference proteome</keyword>
<evidence type="ECO:0000256" key="6">
    <source>
        <dbReference type="ARBA" id="ARBA00023014"/>
    </source>
</evidence>
<comment type="cofactor">
    <cofactor evidence="1">
        <name>[3Fe-4S] cluster</name>
        <dbReference type="ChEBI" id="CHEBI:21137"/>
    </cofactor>
</comment>
<dbReference type="InterPro" id="IPR051269">
    <property type="entry name" value="Fe-S_cluster_ET"/>
</dbReference>
<dbReference type="PRINTS" id="PR00352">
    <property type="entry name" value="3FE4SFRDOXIN"/>
</dbReference>
<dbReference type="GO" id="GO:0009055">
    <property type="term" value="F:electron transfer activity"/>
    <property type="evidence" value="ECO:0007669"/>
    <property type="project" value="UniProtKB-UniRule"/>
</dbReference>
<proteinExistence type="predicted"/>
<dbReference type="SUPFAM" id="SSF54862">
    <property type="entry name" value="4Fe-4S ferredoxins"/>
    <property type="match status" value="1"/>
</dbReference>
<dbReference type="PANTHER" id="PTHR36923">
    <property type="entry name" value="FERREDOXIN"/>
    <property type="match status" value="1"/>
</dbReference>
<dbReference type="Pfam" id="PF13459">
    <property type="entry name" value="Fer4_15"/>
    <property type="match status" value="1"/>
</dbReference>
<dbReference type="PANTHER" id="PTHR36923:SF3">
    <property type="entry name" value="FERREDOXIN"/>
    <property type="match status" value="1"/>
</dbReference>
<keyword evidence="6 8" id="KW-0411">Iron-sulfur</keyword>
<evidence type="ECO:0000313" key="10">
    <source>
        <dbReference type="Proteomes" id="UP000325598"/>
    </source>
</evidence>
<gene>
    <name evidence="9" type="ORF">San01_39660</name>
</gene>
<dbReference type="Gene3D" id="3.30.70.20">
    <property type="match status" value="1"/>
</dbReference>
<accession>A0A5J4LIU6</accession>
<dbReference type="GeneID" id="96752154"/>
<organism evidence="9 10">
    <name type="scientific">Streptomyces angustmyceticus</name>
    <dbReference type="NCBI Taxonomy" id="285578"/>
    <lineage>
        <taxon>Bacteria</taxon>
        <taxon>Bacillati</taxon>
        <taxon>Actinomycetota</taxon>
        <taxon>Actinomycetes</taxon>
        <taxon>Kitasatosporales</taxon>
        <taxon>Streptomycetaceae</taxon>
        <taxon>Streptomyces</taxon>
    </lineage>
</organism>
<evidence type="ECO:0000313" key="9">
    <source>
        <dbReference type="EMBL" id="GES31479.1"/>
    </source>
</evidence>
<keyword evidence="3 8" id="KW-0479">Metal-binding</keyword>
<keyword evidence="7" id="KW-0003">3Fe-4S</keyword>
<dbReference type="Proteomes" id="UP000325598">
    <property type="component" value="Unassembled WGS sequence"/>
</dbReference>
<dbReference type="InterPro" id="IPR001080">
    <property type="entry name" value="3Fe4S_ferredoxin"/>
</dbReference>
<dbReference type="GO" id="GO:0005506">
    <property type="term" value="F:iron ion binding"/>
    <property type="evidence" value="ECO:0007669"/>
    <property type="project" value="UniProtKB-UniRule"/>
</dbReference>
<protein>
    <recommendedName>
        <fullName evidence="8">Ferredoxin</fullName>
    </recommendedName>
</protein>
<evidence type="ECO:0000256" key="2">
    <source>
        <dbReference type="ARBA" id="ARBA00022448"/>
    </source>
</evidence>
<evidence type="ECO:0000256" key="4">
    <source>
        <dbReference type="ARBA" id="ARBA00022982"/>
    </source>
</evidence>
<evidence type="ECO:0000256" key="8">
    <source>
        <dbReference type="RuleBase" id="RU368020"/>
    </source>
</evidence>
<reference evidence="9 10" key="1">
    <citation type="submission" date="2019-10" db="EMBL/GenBank/DDBJ databases">
        <title>Whole genome shotgun sequence of Streptomyces angustmyceticus NBRC 3934.</title>
        <authorList>
            <person name="Hosoyama A."/>
            <person name="Ichikawa N."/>
            <person name="Kimura A."/>
            <person name="Kitahashi Y."/>
            <person name="Komaki H."/>
            <person name="Uohara A."/>
        </authorList>
    </citation>
    <scope>NUCLEOTIDE SEQUENCE [LARGE SCALE GENOMIC DNA]</scope>
    <source>
        <strain evidence="9 10">NBRC 3934</strain>
    </source>
</reference>
<dbReference type="AlphaFoldDB" id="A0A5J4LIU6"/>
<evidence type="ECO:0000256" key="3">
    <source>
        <dbReference type="ARBA" id="ARBA00022723"/>
    </source>
</evidence>
<keyword evidence="2 8" id="KW-0813">Transport</keyword>
<name>A0A5J4LIU6_9ACTN</name>
<evidence type="ECO:0000256" key="5">
    <source>
        <dbReference type="ARBA" id="ARBA00023004"/>
    </source>
</evidence>
<keyword evidence="4 8" id="KW-0249">Electron transport</keyword>
<dbReference type="GO" id="GO:0051538">
    <property type="term" value="F:3 iron, 4 sulfur cluster binding"/>
    <property type="evidence" value="ECO:0007669"/>
    <property type="project" value="UniProtKB-KW"/>
</dbReference>
<sequence length="67" mass="6887">MKVIVDEERCVGAGQCVLAAAEVFDQREADGIVVLLDAGPPDALHASVEDAAARCPALAIEVRRGGA</sequence>
<comment type="caution">
    <text evidence="9">The sequence shown here is derived from an EMBL/GenBank/DDBJ whole genome shotgun (WGS) entry which is preliminary data.</text>
</comment>
<evidence type="ECO:0000256" key="1">
    <source>
        <dbReference type="ARBA" id="ARBA00001927"/>
    </source>
</evidence>